<sequence length="156" mass="17312">MENIKYINQDLAIALSQPSIAELQQAAEAGFKSVLNLRSPQEEGFLSDEQQAAEVAGLNYVNIPLRPDLLSEELIDQILTQIDQLPKPILTHCKTGLRAVTTGLMYIATREGMSAEAAFAKGEELGFSYDDKPRMKEFLPNYIATRSKSSVQHDKI</sequence>
<dbReference type="Proteomes" id="UP000234966">
    <property type="component" value="Unassembled WGS sequence"/>
</dbReference>
<dbReference type="Pfam" id="PF04273">
    <property type="entry name" value="BLH_phosphatase"/>
    <property type="match status" value="1"/>
</dbReference>
<dbReference type="InterPro" id="IPR005939">
    <property type="entry name" value="BLH_phosphatase-like"/>
</dbReference>
<evidence type="ECO:0000259" key="1">
    <source>
        <dbReference type="Pfam" id="PF04273"/>
    </source>
</evidence>
<dbReference type="InterPro" id="IPR029021">
    <property type="entry name" value="Prot-tyrosine_phosphatase-like"/>
</dbReference>
<comment type="caution">
    <text evidence="2">The sequence shown here is derived from an EMBL/GenBank/DDBJ whole genome shotgun (WGS) entry which is preliminary data.</text>
</comment>
<organism evidence="2 3">
    <name type="scientific">Fischerella thermalis CCMEE 5330</name>
    <dbReference type="NCBI Taxonomy" id="2019670"/>
    <lineage>
        <taxon>Bacteria</taxon>
        <taxon>Bacillati</taxon>
        <taxon>Cyanobacteriota</taxon>
        <taxon>Cyanophyceae</taxon>
        <taxon>Nostocales</taxon>
        <taxon>Hapalosiphonaceae</taxon>
        <taxon>Fischerella</taxon>
    </lineage>
</organism>
<gene>
    <name evidence="2" type="ORF">CEN41_06020</name>
</gene>
<accession>A0A2N6MI07</accession>
<name>A0A2N6MI07_9CYAN</name>
<dbReference type="EMBL" id="NMQI01000126">
    <property type="protein sequence ID" value="PMB46381.1"/>
    <property type="molecule type" value="Genomic_DNA"/>
</dbReference>
<protein>
    <submittedName>
        <fullName evidence="2">Phosphatase</fullName>
    </submittedName>
</protein>
<reference evidence="2 3" key="1">
    <citation type="submission" date="2017-07" db="EMBL/GenBank/DDBJ databases">
        <title>Genomes of Fischerella (Mastigocladus) sp. strains.</title>
        <authorList>
            <person name="Miller S.R."/>
        </authorList>
    </citation>
    <scope>NUCLEOTIDE SEQUENCE [LARGE SCALE GENOMIC DNA]</scope>
    <source>
        <strain evidence="2 3">CCMEE 5330</strain>
    </source>
</reference>
<dbReference type="SUPFAM" id="SSF52799">
    <property type="entry name" value="(Phosphotyrosine protein) phosphatases II"/>
    <property type="match status" value="1"/>
</dbReference>
<dbReference type="CDD" id="cd14503">
    <property type="entry name" value="PTP-bact"/>
    <property type="match status" value="1"/>
</dbReference>
<dbReference type="RefSeq" id="WP_102206532.1">
    <property type="nucleotide sequence ID" value="NZ_NMQI01000126.1"/>
</dbReference>
<proteinExistence type="predicted"/>
<evidence type="ECO:0000313" key="2">
    <source>
        <dbReference type="EMBL" id="PMB46381.1"/>
    </source>
</evidence>
<dbReference type="Gene3D" id="3.90.190.10">
    <property type="entry name" value="Protein tyrosine phosphatase superfamily"/>
    <property type="match status" value="1"/>
</dbReference>
<dbReference type="AlphaFoldDB" id="A0A2N6MI07"/>
<feature type="domain" description="Beta-lactamase hydrolase-like protein phosphatase-like" evidence="1">
    <location>
        <begin position="4"/>
        <end position="102"/>
    </location>
</feature>
<dbReference type="GO" id="GO:0016787">
    <property type="term" value="F:hydrolase activity"/>
    <property type="evidence" value="ECO:0007669"/>
    <property type="project" value="InterPro"/>
</dbReference>
<evidence type="ECO:0000313" key="3">
    <source>
        <dbReference type="Proteomes" id="UP000234966"/>
    </source>
</evidence>